<proteinExistence type="predicted"/>
<dbReference type="HOGENOM" id="CLU_2250414_0_0_1"/>
<organism evidence="2 3">
    <name type="scientific">Glarea lozoyensis (strain ATCC 20868 / MF5171)</name>
    <dbReference type="NCBI Taxonomy" id="1116229"/>
    <lineage>
        <taxon>Eukaryota</taxon>
        <taxon>Fungi</taxon>
        <taxon>Dikarya</taxon>
        <taxon>Ascomycota</taxon>
        <taxon>Pezizomycotina</taxon>
        <taxon>Leotiomycetes</taxon>
        <taxon>Helotiales</taxon>
        <taxon>Helotiaceae</taxon>
        <taxon>Glarea</taxon>
    </lineage>
</organism>
<gene>
    <name evidence="2" type="ORF">GLAREA_09324</name>
</gene>
<dbReference type="EMBL" id="KE145352">
    <property type="protein sequence ID" value="EPE37161.1"/>
    <property type="molecule type" value="Genomic_DNA"/>
</dbReference>
<keyword evidence="3" id="KW-1185">Reference proteome</keyword>
<dbReference type="AlphaFoldDB" id="S3DYZ9"/>
<feature type="signal peptide" evidence="1">
    <location>
        <begin position="1"/>
        <end position="18"/>
    </location>
</feature>
<dbReference type="RefSeq" id="XP_008076476.1">
    <property type="nucleotide sequence ID" value="XM_008078285.1"/>
</dbReference>
<evidence type="ECO:0008006" key="4">
    <source>
        <dbReference type="Google" id="ProtNLM"/>
    </source>
</evidence>
<name>S3DYZ9_GLAL2</name>
<dbReference type="GeneID" id="19468372"/>
<protein>
    <recommendedName>
        <fullName evidence="4">RxLR effector protein</fullName>
    </recommendedName>
</protein>
<dbReference type="Proteomes" id="UP000016922">
    <property type="component" value="Unassembled WGS sequence"/>
</dbReference>
<evidence type="ECO:0000313" key="3">
    <source>
        <dbReference type="Proteomes" id="UP000016922"/>
    </source>
</evidence>
<keyword evidence="1" id="KW-0732">Signal</keyword>
<evidence type="ECO:0000313" key="2">
    <source>
        <dbReference type="EMBL" id="EPE37161.1"/>
    </source>
</evidence>
<accession>S3DYZ9</accession>
<feature type="chain" id="PRO_5004520127" description="RxLR effector protein" evidence="1">
    <location>
        <begin position="19"/>
        <end position="104"/>
    </location>
</feature>
<evidence type="ECO:0000256" key="1">
    <source>
        <dbReference type="SAM" id="SignalP"/>
    </source>
</evidence>
<reference evidence="2 3" key="1">
    <citation type="journal article" date="2013" name="BMC Genomics">
        <title>Genomics-driven discovery of the pneumocandin biosynthetic gene cluster in the fungus Glarea lozoyensis.</title>
        <authorList>
            <person name="Chen L."/>
            <person name="Yue Q."/>
            <person name="Zhang X."/>
            <person name="Xiang M."/>
            <person name="Wang C."/>
            <person name="Li S."/>
            <person name="Che Y."/>
            <person name="Ortiz-Lopez F.J."/>
            <person name="Bills G.F."/>
            <person name="Liu X."/>
            <person name="An Z."/>
        </authorList>
    </citation>
    <scope>NUCLEOTIDE SEQUENCE [LARGE SCALE GENOMIC DNA]</scope>
    <source>
        <strain evidence="3">ATCC 20868 / MF5171</strain>
    </source>
</reference>
<sequence length="104" mass="11649">MKLSFVLAVLAFTSSAFGVAIPEVEATATNKGETTPKAETIDHLLRYWRKSEPPTAVAEREAAPQKTGIDHLLRYWRKSDAPTAVEEREAAPQKTGIDHLLRYW</sequence>
<dbReference type="KEGG" id="glz:GLAREA_09324"/>